<accession>A0AAX2J433</accession>
<evidence type="ECO:0000313" key="3">
    <source>
        <dbReference type="Proteomes" id="UP000248598"/>
    </source>
</evidence>
<keyword evidence="1" id="KW-0812">Transmembrane</keyword>
<reference evidence="2 3" key="1">
    <citation type="submission" date="2018-06" db="EMBL/GenBank/DDBJ databases">
        <authorList>
            <consortium name="Pathogen Informatics"/>
            <person name="Doyle S."/>
        </authorList>
    </citation>
    <scope>NUCLEOTIDE SEQUENCE [LARGE SCALE GENOMIC DNA]</scope>
    <source>
        <strain evidence="2 3">NCTC10529</strain>
    </source>
</reference>
<dbReference type="EMBL" id="LS483426">
    <property type="protein sequence ID" value="SQH24872.1"/>
    <property type="molecule type" value="Genomic_DNA"/>
</dbReference>
<evidence type="ECO:0000313" key="2">
    <source>
        <dbReference type="EMBL" id="SQH24872.1"/>
    </source>
</evidence>
<proteinExistence type="predicted"/>
<gene>
    <name evidence="2" type="ORF">NCTC10529_01067</name>
</gene>
<evidence type="ECO:0008006" key="4">
    <source>
        <dbReference type="Google" id="ProtNLM"/>
    </source>
</evidence>
<keyword evidence="1" id="KW-0472">Membrane</keyword>
<dbReference type="Proteomes" id="UP000248598">
    <property type="component" value="Chromosome 1"/>
</dbReference>
<organism evidence="2 3">
    <name type="scientific">Kingella kingae</name>
    <dbReference type="NCBI Taxonomy" id="504"/>
    <lineage>
        <taxon>Bacteria</taxon>
        <taxon>Pseudomonadati</taxon>
        <taxon>Pseudomonadota</taxon>
        <taxon>Betaproteobacteria</taxon>
        <taxon>Neisseriales</taxon>
        <taxon>Neisseriaceae</taxon>
        <taxon>Kingella</taxon>
    </lineage>
</organism>
<name>A0AAX2J433_KINKI</name>
<dbReference type="AlphaFoldDB" id="A0AAX2J433"/>
<evidence type="ECO:0000256" key="1">
    <source>
        <dbReference type="SAM" id="Phobius"/>
    </source>
</evidence>
<protein>
    <recommendedName>
        <fullName evidence="4">Lipoprotein</fullName>
    </recommendedName>
</protein>
<dbReference type="PROSITE" id="PS51257">
    <property type="entry name" value="PROKAR_LIPOPROTEIN"/>
    <property type="match status" value="1"/>
</dbReference>
<sequence length="39" mass="4529">MFFWGKLSSLGYIGISLIIASCLAPLDQGENQYKYFYKY</sequence>
<keyword evidence="1" id="KW-1133">Transmembrane helix</keyword>
<feature type="transmembrane region" description="Helical" evidence="1">
    <location>
        <begin position="7"/>
        <end position="26"/>
    </location>
</feature>